<dbReference type="GO" id="GO:0051287">
    <property type="term" value="F:NAD binding"/>
    <property type="evidence" value="ECO:0007669"/>
    <property type="project" value="InterPro"/>
</dbReference>
<evidence type="ECO:0000313" key="4">
    <source>
        <dbReference type="EMBL" id="RMZ96227.1"/>
    </source>
</evidence>
<comment type="caution">
    <text evidence="4">The sequence shown here is derived from an EMBL/GenBank/DDBJ whole genome shotgun (WGS) entry which is preliminary data.</text>
</comment>
<protein>
    <submittedName>
        <fullName evidence="4">Isocitrate dehydrogenase [NAD] subunit mitochondrial isoform X2</fullName>
    </submittedName>
</protein>
<evidence type="ECO:0000256" key="2">
    <source>
        <dbReference type="ARBA" id="ARBA00022532"/>
    </source>
</evidence>
<dbReference type="EMBL" id="REGN01012293">
    <property type="protein sequence ID" value="RMZ96227.1"/>
    <property type="molecule type" value="Genomic_DNA"/>
</dbReference>
<dbReference type="GO" id="GO:0006102">
    <property type="term" value="P:isocitrate metabolic process"/>
    <property type="evidence" value="ECO:0007669"/>
    <property type="project" value="TreeGrafter"/>
</dbReference>
<dbReference type="AlphaFoldDB" id="A0A3M7PC03"/>
<dbReference type="STRING" id="10195.A0A3M7PC03"/>
<gene>
    <name evidence="4" type="ORF">BpHYR1_032250</name>
</gene>
<dbReference type="PANTHER" id="PTHR11835">
    <property type="entry name" value="DECARBOXYLATING DEHYDROGENASES-ISOCITRATE, ISOPROPYLMALATE, TARTRATE"/>
    <property type="match status" value="1"/>
</dbReference>
<proteinExistence type="inferred from homology"/>
<organism evidence="4 5">
    <name type="scientific">Brachionus plicatilis</name>
    <name type="common">Marine rotifer</name>
    <name type="synonym">Brachionus muelleri</name>
    <dbReference type="NCBI Taxonomy" id="10195"/>
    <lineage>
        <taxon>Eukaryota</taxon>
        <taxon>Metazoa</taxon>
        <taxon>Spiralia</taxon>
        <taxon>Gnathifera</taxon>
        <taxon>Rotifera</taxon>
        <taxon>Eurotatoria</taxon>
        <taxon>Monogononta</taxon>
        <taxon>Pseudotrocha</taxon>
        <taxon>Ploima</taxon>
        <taxon>Brachionidae</taxon>
        <taxon>Brachionus</taxon>
    </lineage>
</organism>
<accession>A0A3M7PC03</accession>
<evidence type="ECO:0000256" key="1">
    <source>
        <dbReference type="ARBA" id="ARBA00007769"/>
    </source>
</evidence>
<dbReference type="PANTHER" id="PTHR11835:SF42">
    <property type="entry name" value="ISOCITRATE DEHYDROGENASE [NAD] SUBUNIT BETA, MITOCHONDRIAL"/>
    <property type="match status" value="1"/>
</dbReference>
<keyword evidence="2" id="KW-0816">Tricarboxylic acid cycle</keyword>
<dbReference type="InterPro" id="IPR019818">
    <property type="entry name" value="IsoCit/isopropylmalate_DH_CS"/>
</dbReference>
<sequence>MVSRPQQFDVMVLPNLYGNIVGNLAVGLVGGPGIVPGESYSNDIAVFESGARHAFATAAGRNIANPTAMILTSANLLKHLNLNLHAQRIENAVYKVIKSGKFNRFFNPEFTPFLIK</sequence>
<feature type="domain" description="Isopropylmalate dehydrogenase-like" evidence="3">
    <location>
        <begin position="1"/>
        <end position="101"/>
    </location>
</feature>
<dbReference type="SUPFAM" id="SSF53659">
    <property type="entry name" value="Isocitrate/Isopropylmalate dehydrogenase-like"/>
    <property type="match status" value="1"/>
</dbReference>
<dbReference type="PROSITE" id="PS00470">
    <property type="entry name" value="IDH_IMDH"/>
    <property type="match status" value="1"/>
</dbReference>
<evidence type="ECO:0000313" key="5">
    <source>
        <dbReference type="Proteomes" id="UP000276133"/>
    </source>
</evidence>
<dbReference type="OrthoDB" id="6118555at2759"/>
<reference evidence="4 5" key="1">
    <citation type="journal article" date="2018" name="Sci. Rep.">
        <title>Genomic signatures of local adaptation to the degree of environmental predictability in rotifers.</title>
        <authorList>
            <person name="Franch-Gras L."/>
            <person name="Hahn C."/>
            <person name="Garcia-Roger E.M."/>
            <person name="Carmona M.J."/>
            <person name="Serra M."/>
            <person name="Gomez A."/>
        </authorList>
    </citation>
    <scope>NUCLEOTIDE SEQUENCE [LARGE SCALE GENOMIC DNA]</scope>
    <source>
        <strain evidence="4">HYR1</strain>
    </source>
</reference>
<dbReference type="GO" id="GO:0006099">
    <property type="term" value="P:tricarboxylic acid cycle"/>
    <property type="evidence" value="ECO:0007669"/>
    <property type="project" value="UniProtKB-KW"/>
</dbReference>
<dbReference type="Proteomes" id="UP000276133">
    <property type="component" value="Unassembled WGS sequence"/>
</dbReference>
<dbReference type="Gene3D" id="3.40.718.10">
    <property type="entry name" value="Isopropylmalate Dehydrogenase"/>
    <property type="match status" value="1"/>
</dbReference>
<name>A0A3M7PC03_BRAPC</name>
<comment type="similarity">
    <text evidence="1">Belongs to the isocitrate and isopropylmalate dehydrogenases family.</text>
</comment>
<dbReference type="GO" id="GO:0000287">
    <property type="term" value="F:magnesium ion binding"/>
    <property type="evidence" value="ECO:0007669"/>
    <property type="project" value="InterPro"/>
</dbReference>
<dbReference type="GO" id="GO:0016616">
    <property type="term" value="F:oxidoreductase activity, acting on the CH-OH group of donors, NAD or NADP as acceptor"/>
    <property type="evidence" value="ECO:0007669"/>
    <property type="project" value="InterPro"/>
</dbReference>
<dbReference type="Pfam" id="PF00180">
    <property type="entry name" value="Iso_dh"/>
    <property type="match status" value="1"/>
</dbReference>
<evidence type="ECO:0000259" key="3">
    <source>
        <dbReference type="Pfam" id="PF00180"/>
    </source>
</evidence>
<dbReference type="InterPro" id="IPR024084">
    <property type="entry name" value="IsoPropMal-DH-like_dom"/>
</dbReference>
<keyword evidence="5" id="KW-1185">Reference proteome</keyword>
<dbReference type="GO" id="GO:0005739">
    <property type="term" value="C:mitochondrion"/>
    <property type="evidence" value="ECO:0007669"/>
    <property type="project" value="TreeGrafter"/>
</dbReference>